<gene>
    <name evidence="3" type="ORF">MSAN_00131900</name>
</gene>
<reference evidence="3" key="1">
    <citation type="submission" date="2020-05" db="EMBL/GenBank/DDBJ databases">
        <title>Mycena genomes resolve the evolution of fungal bioluminescence.</title>
        <authorList>
            <person name="Tsai I.J."/>
        </authorList>
    </citation>
    <scope>NUCLEOTIDE SEQUENCE</scope>
    <source>
        <strain evidence="3">160909Yilan</strain>
    </source>
</reference>
<dbReference type="InterPro" id="IPR040521">
    <property type="entry name" value="KDZ"/>
</dbReference>
<comment type="caution">
    <text evidence="3">The sequence shown here is derived from an EMBL/GenBank/DDBJ whole genome shotgun (WGS) entry which is preliminary data.</text>
</comment>
<keyword evidence="4" id="KW-1185">Reference proteome</keyword>
<proteinExistence type="predicted"/>
<dbReference type="PANTHER" id="PTHR33096">
    <property type="entry name" value="CXC2 DOMAIN-CONTAINING PROTEIN"/>
    <property type="match status" value="1"/>
</dbReference>
<dbReference type="AlphaFoldDB" id="A0A8H6ZGK0"/>
<feature type="compositionally biased region" description="Pro residues" evidence="1">
    <location>
        <begin position="335"/>
        <end position="351"/>
    </location>
</feature>
<dbReference type="Pfam" id="PF18758">
    <property type="entry name" value="KDZ"/>
    <property type="match status" value="1"/>
</dbReference>
<dbReference type="Proteomes" id="UP000623467">
    <property type="component" value="Unassembled WGS sequence"/>
</dbReference>
<feature type="region of interest" description="Disordered" evidence="1">
    <location>
        <begin position="289"/>
        <end position="351"/>
    </location>
</feature>
<dbReference type="Pfam" id="PF18802">
    <property type="entry name" value="CxC1"/>
    <property type="match status" value="1"/>
</dbReference>
<feature type="domain" description="CxC1-like cysteine cluster associated with KDZ transposases" evidence="2">
    <location>
        <begin position="149"/>
        <end position="221"/>
    </location>
</feature>
<dbReference type="InterPro" id="IPR041320">
    <property type="entry name" value="CxC1"/>
</dbReference>
<evidence type="ECO:0000256" key="1">
    <source>
        <dbReference type="SAM" id="MobiDB-lite"/>
    </source>
</evidence>
<dbReference type="PANTHER" id="PTHR33096:SF1">
    <property type="entry name" value="CXC1-LIKE CYSTEINE CLUSTER ASSOCIATED WITH KDZ TRANSPOSASES DOMAIN-CONTAINING PROTEIN"/>
    <property type="match status" value="1"/>
</dbReference>
<evidence type="ECO:0000313" key="3">
    <source>
        <dbReference type="EMBL" id="KAF7377129.1"/>
    </source>
</evidence>
<sequence length="675" mass="74372">MVSARRTARGNQPATASGAGVSYSSPIRKRDKPKNTKVQPLGRAVRANALLARIRALEEAAGDVPQPSTVPEDAQDSQDAEMPDWNAEAYAPATPAPAVVPTRPNAPRNRSARTTTSWNLLLPHLEQPFAEYRQASYAQPPTLIPSTIAHHCTGACGQPVSATVQCLYTSHFQQVHITTCACVPVAVLLVRHGIFPASPSRPRTGVSIDPLEVYRALFEHHATLSLRSPLPFTPYMVDGAFSSSLNGWNPGSRATDPFCSALSNAILWLSHLRDCLQTRLEASLLASENALRSSEPDPAPTATPPPLPPTPTPPTRARAPTPAPAPAPTRTSAPAPIPEPVPAPTPEPALPPLTPGRAHRILRECCPACFNLKEWGRPMEHRGEVMVGCDGNFSLRHLDSAGTGPISYDPSYFVSKEKVKNVAERIALARKKPPVTYKPPIPQEAFDACQESWDAANEKKQKADVRHYDSSGVFVMTCWHSQVLFLCEMDTPGEQQKYIVVLLEELNSYLPPQATIVEGMTSAVSPTTASTWWYPILTEGLCPRVSFIINAMHVFGHQWVCQMVYSPHLCHGIGLTDLEGVERFWSRIRKLIPITRNQWNSRCIWMIDKYTSFINEEGLNGLRNWIYRQEMKNLATKQAVAAKVLRECRVPEEELRCQWEAQKAAQSSLRAHAPA</sequence>
<evidence type="ECO:0000313" key="4">
    <source>
        <dbReference type="Proteomes" id="UP000623467"/>
    </source>
</evidence>
<feature type="region of interest" description="Disordered" evidence="1">
    <location>
        <begin position="1"/>
        <end position="42"/>
    </location>
</feature>
<dbReference type="OrthoDB" id="3253684at2759"/>
<evidence type="ECO:0000259" key="2">
    <source>
        <dbReference type="Pfam" id="PF18802"/>
    </source>
</evidence>
<feature type="region of interest" description="Disordered" evidence="1">
    <location>
        <begin position="60"/>
        <end position="81"/>
    </location>
</feature>
<organism evidence="3 4">
    <name type="scientific">Mycena sanguinolenta</name>
    <dbReference type="NCBI Taxonomy" id="230812"/>
    <lineage>
        <taxon>Eukaryota</taxon>
        <taxon>Fungi</taxon>
        <taxon>Dikarya</taxon>
        <taxon>Basidiomycota</taxon>
        <taxon>Agaricomycotina</taxon>
        <taxon>Agaricomycetes</taxon>
        <taxon>Agaricomycetidae</taxon>
        <taxon>Agaricales</taxon>
        <taxon>Marasmiineae</taxon>
        <taxon>Mycenaceae</taxon>
        <taxon>Mycena</taxon>
    </lineage>
</organism>
<feature type="compositionally biased region" description="Pro residues" evidence="1">
    <location>
        <begin position="297"/>
        <end position="314"/>
    </location>
</feature>
<dbReference type="EMBL" id="JACAZH010000001">
    <property type="protein sequence ID" value="KAF7377129.1"/>
    <property type="molecule type" value="Genomic_DNA"/>
</dbReference>
<protein>
    <submittedName>
        <fullName evidence="3">CxC1 domain-containing protein</fullName>
    </submittedName>
</protein>
<name>A0A8H6ZGK0_9AGAR</name>
<accession>A0A8H6ZGK0</accession>